<keyword evidence="3" id="KW-0813">Transport</keyword>
<protein>
    <recommendedName>
        <fullName evidence="15">Otopetrin-2</fullName>
    </recommendedName>
</protein>
<feature type="transmembrane region" description="Helical" evidence="12">
    <location>
        <begin position="609"/>
        <end position="630"/>
    </location>
</feature>
<keyword evidence="4" id="KW-1003">Cell membrane</keyword>
<evidence type="ECO:0000256" key="5">
    <source>
        <dbReference type="ARBA" id="ARBA00022692"/>
    </source>
</evidence>
<evidence type="ECO:0000256" key="6">
    <source>
        <dbReference type="ARBA" id="ARBA00022781"/>
    </source>
</evidence>
<organism evidence="13 14">
    <name type="scientific">Daphnia galeata</name>
    <dbReference type="NCBI Taxonomy" id="27404"/>
    <lineage>
        <taxon>Eukaryota</taxon>
        <taxon>Metazoa</taxon>
        <taxon>Ecdysozoa</taxon>
        <taxon>Arthropoda</taxon>
        <taxon>Crustacea</taxon>
        <taxon>Branchiopoda</taxon>
        <taxon>Diplostraca</taxon>
        <taxon>Cladocera</taxon>
        <taxon>Anomopoda</taxon>
        <taxon>Daphniidae</taxon>
        <taxon>Daphnia</taxon>
    </lineage>
</organism>
<feature type="transmembrane region" description="Helical" evidence="12">
    <location>
        <begin position="1281"/>
        <end position="1303"/>
    </location>
</feature>
<evidence type="ECO:0000256" key="8">
    <source>
        <dbReference type="ARBA" id="ARBA00023065"/>
    </source>
</evidence>
<feature type="region of interest" description="Disordered" evidence="11">
    <location>
        <begin position="924"/>
        <end position="984"/>
    </location>
</feature>
<feature type="transmembrane region" description="Helical" evidence="12">
    <location>
        <begin position="678"/>
        <end position="699"/>
    </location>
</feature>
<feature type="transmembrane region" description="Helical" evidence="12">
    <location>
        <begin position="1442"/>
        <end position="1463"/>
    </location>
</feature>
<comment type="similarity">
    <text evidence="2">Belongs to the otopetrin family.</text>
</comment>
<feature type="transmembrane region" description="Helical" evidence="12">
    <location>
        <begin position="1616"/>
        <end position="1638"/>
    </location>
</feature>
<keyword evidence="10" id="KW-0407">Ion channel</keyword>
<feature type="compositionally biased region" description="Basic and acidic residues" evidence="11">
    <location>
        <begin position="933"/>
        <end position="957"/>
    </location>
</feature>
<evidence type="ECO:0000256" key="9">
    <source>
        <dbReference type="ARBA" id="ARBA00023136"/>
    </source>
</evidence>
<feature type="compositionally biased region" description="Basic and acidic residues" evidence="11">
    <location>
        <begin position="135"/>
        <end position="163"/>
    </location>
</feature>
<gene>
    <name evidence="13" type="ORF">DGAL_LOCUS83</name>
</gene>
<keyword evidence="6" id="KW-0375">Hydrogen ion transport</keyword>
<evidence type="ECO:0000256" key="2">
    <source>
        <dbReference type="ARBA" id="ARBA00006513"/>
    </source>
</evidence>
<evidence type="ECO:0000313" key="14">
    <source>
        <dbReference type="Proteomes" id="UP000789390"/>
    </source>
</evidence>
<proteinExistence type="inferred from homology"/>
<evidence type="ECO:0000256" key="12">
    <source>
        <dbReference type="SAM" id="Phobius"/>
    </source>
</evidence>
<feature type="transmembrane region" description="Helical" evidence="12">
    <location>
        <begin position="642"/>
        <end position="666"/>
    </location>
</feature>
<name>A0A8J2W8G6_9CRUS</name>
<dbReference type="Proteomes" id="UP000789390">
    <property type="component" value="Unassembled WGS sequence"/>
</dbReference>
<sequence>MRPEHEDNRASFCRGKNLRAYYCRGGDLSSQSCGWEGVDEVSQSKIGMVDGATPMKNIRKRSSIELICTTVRNLSHQHHTTSQPSSPKPIEVKPQTKEICTVCEGNTNESKLEKVPATAESQESGTLMESGPSRVAEKAKVEQEPLLKHGKGKELQDKARQQPLRNEHQITLATTQPLPINDRMSLPAFSGQNTPTHQRSHPEKQIKIWKQHGKQATLDTLSALYGIMLVVMGVAFPTSQVISIKIPSHYYEGFYAYLYFVAIGFFGYIYVLLKTQFNFSLTWKRRWYQMVQYLKAKETSITKADGDNVIEDNGLTMEDIMTNRLRVTLGKELDPRRSPNHGSFYLRMGAVGLEFAQYFEMSSNPLCDDIMMAVQPASRMLFTFFQMYFVFLNAKIQIIKNSNAIVARFGMMHIVATNLCVWLNVIIQETKHEILHFEQQGGDGQIMEHDQHQVSGHGEDLIQIAAEEQSTPYASAVIGHWLNKTVSAILSPDGSVQDESEFLSSHRLHKRTLSDECHRSDLMGTLTQNASPFLFPCAIEYSLICAAIMYEIWKHTGEDHHYTQSSHSINDSPSGFRTPRTPGGIFYPHSQRRSPHHYSVDCTNANKGLFFGIFVLVLSILSMILFFVLIHREEYKSTAITIVHLAELILYIMTLIAVLIGIIQVSQLKFDASRPLDLDNILLIVALTGVISYNVFTIVGTQFSDHPDRMLVLINALTAVVQAVAQTVFVLGASKRQLYTRRQEQRKPGREVVTFLMVTNFAMWAIITLEKSRFDAHPVQSLFFGQWPWTIITNISSPLAIFYRYHSTVCLCEIWKRCYKLPTGWNELQTIVTHVTEYREEKNTSSDIRTLEDFRLQTVKKNFGLKNRLFRLQQKKQGSYPTELSTRSSINSETRRATTLIIMSQTCLSSLPPWQAKHLSMEVEDETVDNVDASEKEPLTTESERNSGYETLERKDSGIGGANGLDHQTMPTTTNDDYCSPDDGDLGMPKVDWLKEERRKSSAVPNSANIAVPKADNIPSSDWMDQIDASDKIKKKREEANKTRLTSTFKTTFLQIPNNYERRSMTREGTPSAMSTMTGTAMNVAIVPDTLSKRWKKRGDDSFLAVISALYAKFLIVMGLAFPMTEVISNHVTSSSYLGFYLYLYFGCIAYFLYVFITMLRNKAAKNRHSFCRTKQSMVDFKEPDDFLDEAAQGLPTVGSYSDPKPTHHGSFYLRIGAVAFGVGSMIYSGLEFTQYFEIDAGSYCDNILMAVTPATRMVFTFIQMYFIFLNAKMTICKPKAIAYFGLMHMVATNLCVWLNIIIEETKHEILQFHHNVSGHGGGHGVQTTTAKYTAIEEAHAEALVDPEEILHSNQAILGRSLLDECKRSEVMGHLVQDASPLLFPCAIEYSLICAAILYVMWKNVAAGRYDEDRRYSTNSVAGGRRSRHHYSVDCAKANKGLFAGIFVLVLTIISLILFFALINNPEYRAMAIMEVGTARFVLFCMAFVATIIGIIQVRELRYDSSRHFDLDDVLLIFGQIGLMAYNIFTVIAGYYTMNKDEDGALVLLSALAALFQAVTQTLFILDASRRNTYSADQQTRKPGREVVTFLLVCNFAMWTVNTLEKSRADVNPVQLQFYGLWPWIIIMNVCMPLAIFYRFHSTVVLCEIWKRCYKAKPDYM</sequence>
<feature type="transmembrane region" description="Helical" evidence="12">
    <location>
        <begin position="789"/>
        <end position="806"/>
    </location>
</feature>
<feature type="transmembrane region" description="Helical" evidence="12">
    <location>
        <begin position="256"/>
        <end position="273"/>
    </location>
</feature>
<feature type="transmembrane region" description="Helical" evidence="12">
    <location>
        <begin position="752"/>
        <end position="769"/>
    </location>
</feature>
<feature type="transmembrane region" description="Helical" evidence="12">
    <location>
        <begin position="1587"/>
        <end position="1604"/>
    </location>
</feature>
<dbReference type="InterPro" id="IPR004878">
    <property type="entry name" value="Otopetrin"/>
</dbReference>
<dbReference type="PANTHER" id="PTHR21522:SF61">
    <property type="entry name" value="PROTON CHANNEL OTOPLC"/>
    <property type="match status" value="1"/>
</dbReference>
<evidence type="ECO:0008006" key="15">
    <source>
        <dbReference type="Google" id="ProtNLM"/>
    </source>
</evidence>
<feature type="transmembrane region" description="Helical" evidence="12">
    <location>
        <begin position="1514"/>
        <end position="1538"/>
    </location>
</feature>
<feature type="transmembrane region" description="Helical" evidence="12">
    <location>
        <begin position="216"/>
        <end position="236"/>
    </location>
</feature>
<feature type="transmembrane region" description="Helical" evidence="12">
    <location>
        <begin position="711"/>
        <end position="731"/>
    </location>
</feature>
<feature type="region of interest" description="Disordered" evidence="11">
    <location>
        <begin position="997"/>
        <end position="1023"/>
    </location>
</feature>
<keyword evidence="5 12" id="KW-0812">Transmembrane</keyword>
<evidence type="ECO:0000313" key="13">
    <source>
        <dbReference type="EMBL" id="CAH0098036.1"/>
    </source>
</evidence>
<reference evidence="13" key="1">
    <citation type="submission" date="2021-11" db="EMBL/GenBank/DDBJ databases">
        <authorList>
            <person name="Schell T."/>
        </authorList>
    </citation>
    <scope>NUCLEOTIDE SEQUENCE</scope>
    <source>
        <strain evidence="13">M5</strain>
    </source>
</reference>
<feature type="transmembrane region" description="Helical" evidence="12">
    <location>
        <begin position="1248"/>
        <end position="1269"/>
    </location>
</feature>
<evidence type="ECO:0000256" key="1">
    <source>
        <dbReference type="ARBA" id="ARBA00004651"/>
    </source>
</evidence>
<evidence type="ECO:0000256" key="3">
    <source>
        <dbReference type="ARBA" id="ARBA00022448"/>
    </source>
</evidence>
<feature type="transmembrane region" description="Helical" evidence="12">
    <location>
        <begin position="1544"/>
        <end position="1566"/>
    </location>
</feature>
<dbReference type="OrthoDB" id="6429739at2759"/>
<feature type="region of interest" description="Disordered" evidence="11">
    <location>
        <begin position="110"/>
        <end position="163"/>
    </location>
</feature>
<evidence type="ECO:0000256" key="7">
    <source>
        <dbReference type="ARBA" id="ARBA00022989"/>
    </source>
</evidence>
<feature type="transmembrane region" description="Helical" evidence="12">
    <location>
        <begin position="1469"/>
        <end position="1493"/>
    </location>
</feature>
<evidence type="ECO:0000256" key="11">
    <source>
        <dbReference type="SAM" id="MobiDB-lite"/>
    </source>
</evidence>
<evidence type="ECO:0000256" key="10">
    <source>
        <dbReference type="ARBA" id="ARBA00023303"/>
    </source>
</evidence>
<keyword evidence="8" id="KW-0406">Ion transport</keyword>
<dbReference type="PANTHER" id="PTHR21522">
    <property type="entry name" value="PROTON CHANNEL OTOP"/>
    <property type="match status" value="1"/>
</dbReference>
<evidence type="ECO:0000256" key="4">
    <source>
        <dbReference type="ARBA" id="ARBA00022475"/>
    </source>
</evidence>
<keyword evidence="7 12" id="KW-1133">Transmembrane helix</keyword>
<feature type="transmembrane region" description="Helical" evidence="12">
    <location>
        <begin position="1103"/>
        <end position="1122"/>
    </location>
</feature>
<feature type="transmembrane region" description="Helical" evidence="12">
    <location>
        <begin position="1382"/>
        <end position="1402"/>
    </location>
</feature>
<feature type="transmembrane region" description="Helical" evidence="12">
    <location>
        <begin position="405"/>
        <end position="427"/>
    </location>
</feature>
<dbReference type="Pfam" id="PF03189">
    <property type="entry name" value="Otopetrin"/>
    <property type="match status" value="2"/>
</dbReference>
<comment type="caution">
    <text evidence="13">The sequence shown here is derived from an EMBL/GenBank/DDBJ whole genome shotgun (WGS) entry which is preliminary data.</text>
</comment>
<keyword evidence="9 12" id="KW-0472">Membrane</keyword>
<feature type="transmembrane region" description="Helical" evidence="12">
    <location>
        <begin position="1142"/>
        <end position="1160"/>
    </location>
</feature>
<comment type="subcellular location">
    <subcellularLocation>
        <location evidence="1">Cell membrane</location>
        <topology evidence="1">Multi-pass membrane protein</topology>
    </subcellularLocation>
</comment>
<dbReference type="GO" id="GO:0015252">
    <property type="term" value="F:proton channel activity"/>
    <property type="evidence" value="ECO:0007669"/>
    <property type="project" value="InterPro"/>
</dbReference>
<feature type="transmembrane region" description="Helical" evidence="12">
    <location>
        <begin position="1212"/>
        <end position="1228"/>
    </location>
</feature>
<accession>A0A8J2W8G6</accession>
<feature type="transmembrane region" description="Helical" evidence="12">
    <location>
        <begin position="380"/>
        <end position="399"/>
    </location>
</feature>
<dbReference type="GO" id="GO:0005886">
    <property type="term" value="C:plasma membrane"/>
    <property type="evidence" value="ECO:0007669"/>
    <property type="project" value="UniProtKB-SubCell"/>
</dbReference>
<dbReference type="EMBL" id="CAKKLH010000001">
    <property type="protein sequence ID" value="CAH0098036.1"/>
    <property type="molecule type" value="Genomic_DNA"/>
</dbReference>
<keyword evidence="14" id="KW-1185">Reference proteome</keyword>